<evidence type="ECO:0000313" key="4">
    <source>
        <dbReference type="EMBL" id="RCS40673.1"/>
    </source>
</evidence>
<name>A0A368KJC2_9BACT</name>
<organism evidence="4 5">
    <name type="scientific">Bremerella cremea</name>
    <dbReference type="NCBI Taxonomy" id="1031537"/>
    <lineage>
        <taxon>Bacteria</taxon>
        <taxon>Pseudomonadati</taxon>
        <taxon>Planctomycetota</taxon>
        <taxon>Planctomycetia</taxon>
        <taxon>Pirellulales</taxon>
        <taxon>Pirellulaceae</taxon>
        <taxon>Bremerella</taxon>
    </lineage>
</organism>
<keyword evidence="2" id="KW-0812">Transmembrane</keyword>
<evidence type="ECO:0000313" key="5">
    <source>
        <dbReference type="Proteomes" id="UP000253562"/>
    </source>
</evidence>
<keyword evidence="2" id="KW-0472">Membrane</keyword>
<dbReference type="AlphaFoldDB" id="A0A368KJC2"/>
<dbReference type="InterPro" id="IPR011453">
    <property type="entry name" value="DUF1559"/>
</dbReference>
<evidence type="ECO:0000256" key="2">
    <source>
        <dbReference type="SAM" id="Phobius"/>
    </source>
</evidence>
<dbReference type="Proteomes" id="UP000253562">
    <property type="component" value="Unassembled WGS sequence"/>
</dbReference>
<evidence type="ECO:0000259" key="3">
    <source>
        <dbReference type="Pfam" id="PF07596"/>
    </source>
</evidence>
<sequence length="280" mass="31742">MQDSNITKKKSWPIVVGVLVFVLAIGLAAAFAWYYYAIMLPAQLAKQEEVTINHMQAIARAMLAYYDTHDHFPPAFTPDAKRRPLTSWRVSLLPFLEEEALAQQYDDQQPWDSPANRKHAETTPKPFQGPLADCLPGQTPFCVVVGPDTMFTGNKIKGQLVPTFYDPYTNKPQPPVRLQGTQYEDCLDGTVNTLLFYADLEHPVTWSEPTDVSPETFIARYSKQDLQQKRLYVAFVSGDVVRITKIDPQNILNLLNRHDGESVEYEKIDLQEDPLAIPTN</sequence>
<feature type="transmembrane region" description="Helical" evidence="2">
    <location>
        <begin position="12"/>
        <end position="36"/>
    </location>
</feature>
<feature type="region of interest" description="Disordered" evidence="1">
    <location>
        <begin position="106"/>
        <end position="130"/>
    </location>
</feature>
<dbReference type="PANTHER" id="PTHR30093:SF2">
    <property type="entry name" value="TYPE II SECRETION SYSTEM PROTEIN H"/>
    <property type="match status" value="1"/>
</dbReference>
<dbReference type="Pfam" id="PF07596">
    <property type="entry name" value="SBP_bac_10"/>
    <property type="match status" value="1"/>
</dbReference>
<dbReference type="RefSeq" id="WP_114373572.1">
    <property type="nucleotide sequence ID" value="NZ_QPEX01000046.1"/>
</dbReference>
<reference evidence="4 5" key="1">
    <citation type="submission" date="2018-07" db="EMBL/GenBank/DDBJ databases">
        <title>Comparative genomes isolates from brazilian mangrove.</title>
        <authorList>
            <person name="De Araujo J.E."/>
            <person name="Taketani R.G."/>
            <person name="Silva M.C.P."/>
            <person name="Lourenco M.V."/>
            <person name="Oliveira V.M."/>
            <person name="Andreote F.D."/>
        </authorList>
    </citation>
    <scope>NUCLEOTIDE SEQUENCE [LARGE SCALE GENOMIC DNA]</scope>
    <source>
        <strain evidence="4 5">HEX PRIS-MGV</strain>
    </source>
</reference>
<protein>
    <submittedName>
        <fullName evidence="4">DUF1559 domain-containing protein</fullName>
    </submittedName>
</protein>
<accession>A0A368KJC2</accession>
<dbReference type="EMBL" id="QPEX01000046">
    <property type="protein sequence ID" value="RCS40673.1"/>
    <property type="molecule type" value="Genomic_DNA"/>
</dbReference>
<dbReference type="PANTHER" id="PTHR30093">
    <property type="entry name" value="GENERAL SECRETION PATHWAY PROTEIN G"/>
    <property type="match status" value="1"/>
</dbReference>
<proteinExistence type="predicted"/>
<gene>
    <name evidence="4" type="ORF">DTL42_25230</name>
</gene>
<feature type="domain" description="DUF1559" evidence="3">
    <location>
        <begin position="53"/>
        <end position="205"/>
    </location>
</feature>
<keyword evidence="2" id="KW-1133">Transmembrane helix</keyword>
<evidence type="ECO:0000256" key="1">
    <source>
        <dbReference type="SAM" id="MobiDB-lite"/>
    </source>
</evidence>
<comment type="caution">
    <text evidence="4">The sequence shown here is derived from an EMBL/GenBank/DDBJ whole genome shotgun (WGS) entry which is preliminary data.</text>
</comment>